<evidence type="ECO:0000256" key="1">
    <source>
        <dbReference type="SAM" id="Phobius"/>
    </source>
</evidence>
<proteinExistence type="predicted"/>
<keyword evidence="1" id="KW-1133">Transmembrane helix</keyword>
<dbReference type="InterPro" id="IPR022109">
    <property type="entry name" value="DUF3649"/>
</dbReference>
<dbReference type="Pfam" id="PF12365">
    <property type="entry name" value="DUF3649"/>
    <property type="match status" value="1"/>
</dbReference>
<dbReference type="AlphaFoldDB" id="A0A558FBM9"/>
<keyword evidence="1" id="KW-0812">Transmembrane</keyword>
<keyword evidence="1" id="KW-0472">Membrane</keyword>
<sequence>MAIEASVPLVSTKRVVKKQLGQSSLVKYRLMIFSRFVLAIFGGYYFAAITAMLLGVLFSTEPSKANAVFAATMVAFLVHCAVFIWVFMVSSTLKVWMGVIIPSLVMTLVYWFLKG</sequence>
<evidence type="ECO:0000313" key="2">
    <source>
        <dbReference type="EMBL" id="TVT82921.1"/>
    </source>
</evidence>
<comment type="caution">
    <text evidence="2">The sequence shown here is derived from an EMBL/GenBank/DDBJ whole genome shotgun (WGS) entry which is preliminary data.</text>
</comment>
<dbReference type="EMBL" id="VMTP01000051">
    <property type="protein sequence ID" value="TVT82921.1"/>
    <property type="molecule type" value="Genomic_DNA"/>
</dbReference>
<dbReference type="GeneID" id="45416706"/>
<feature type="transmembrane region" description="Helical" evidence="1">
    <location>
        <begin position="36"/>
        <end position="59"/>
    </location>
</feature>
<name>A0A558FBM9_9GAMM</name>
<feature type="transmembrane region" description="Helical" evidence="1">
    <location>
        <begin position="95"/>
        <end position="113"/>
    </location>
</feature>
<dbReference type="Proteomes" id="UP000316981">
    <property type="component" value="Unassembled WGS sequence"/>
</dbReference>
<accession>A0A558FBM9</accession>
<reference evidence="2 3" key="1">
    <citation type="submission" date="2019-07" db="EMBL/GenBank/DDBJ databases">
        <title>Draft Genome Sequence of the first blaOXA-58-Harboring Acinetobacter colistiniresistens clinical isolate from Brazil.</title>
        <authorList>
            <person name="Favaro L.S."/>
            <person name="Paula-Petroli S.B."/>
            <person name="Moura C.F."/>
            <person name="Tognim M.C.B."/>
            <person name="Venancio E.J."/>
            <person name="Yamada-Ogatta S.F."/>
            <person name="Carrara-Marroni F.E."/>
        </authorList>
    </citation>
    <scope>NUCLEOTIDE SEQUENCE [LARGE SCALE GENOMIC DNA]</scope>
    <source>
        <strain evidence="2 3">DL</strain>
    </source>
</reference>
<evidence type="ECO:0000313" key="3">
    <source>
        <dbReference type="Proteomes" id="UP000316981"/>
    </source>
</evidence>
<organism evidence="2 3">
    <name type="scientific">Acinetobacter colistiniresistens</name>
    <dbReference type="NCBI Taxonomy" id="280145"/>
    <lineage>
        <taxon>Bacteria</taxon>
        <taxon>Pseudomonadati</taxon>
        <taxon>Pseudomonadota</taxon>
        <taxon>Gammaproteobacteria</taxon>
        <taxon>Moraxellales</taxon>
        <taxon>Moraxellaceae</taxon>
        <taxon>Acinetobacter</taxon>
    </lineage>
</organism>
<gene>
    <name evidence="2" type="ORF">FPV60_08360</name>
</gene>
<dbReference type="RefSeq" id="WP_032862278.1">
    <property type="nucleotide sequence ID" value="NZ_BHGD02000099.1"/>
</dbReference>
<protein>
    <submittedName>
        <fullName evidence="2">DUF3649 domain-containing protein</fullName>
    </submittedName>
</protein>
<feature type="transmembrane region" description="Helical" evidence="1">
    <location>
        <begin position="65"/>
        <end position="88"/>
    </location>
</feature>